<feature type="region of interest" description="Disordered" evidence="1">
    <location>
        <begin position="15"/>
        <end position="54"/>
    </location>
</feature>
<gene>
    <name evidence="2" type="ORF">GA0074704_5746</name>
</gene>
<protein>
    <submittedName>
        <fullName evidence="2">Uncharacterized protein</fullName>
    </submittedName>
</protein>
<evidence type="ECO:0000313" key="3">
    <source>
        <dbReference type="Proteomes" id="UP000198210"/>
    </source>
</evidence>
<dbReference type="Proteomes" id="UP000198210">
    <property type="component" value="Chromosome I"/>
</dbReference>
<evidence type="ECO:0000313" key="2">
    <source>
        <dbReference type="EMBL" id="SCG78861.1"/>
    </source>
</evidence>
<feature type="compositionally biased region" description="Low complexity" evidence="1">
    <location>
        <begin position="15"/>
        <end position="25"/>
    </location>
</feature>
<keyword evidence="3" id="KW-1185">Reference proteome</keyword>
<accession>A0A1C5K858</accession>
<sequence>MAGASGRTAGITAVSAAAGSGAGASADRRPCDGIVGRAGTATPPAGRALPPGTAGRVGASFGCGRLRGRRAAPSPCTARPHLSSVEVNRSFTGVRGAGPVRPAGLSA</sequence>
<evidence type="ECO:0000256" key="1">
    <source>
        <dbReference type="SAM" id="MobiDB-lite"/>
    </source>
</evidence>
<organism evidence="2 3">
    <name type="scientific">Micromonospora siamensis</name>
    <dbReference type="NCBI Taxonomy" id="299152"/>
    <lineage>
        <taxon>Bacteria</taxon>
        <taxon>Bacillati</taxon>
        <taxon>Actinomycetota</taxon>
        <taxon>Actinomycetes</taxon>
        <taxon>Micromonosporales</taxon>
        <taxon>Micromonosporaceae</taxon>
        <taxon>Micromonospora</taxon>
    </lineage>
</organism>
<reference evidence="2 3" key="1">
    <citation type="submission" date="2016-06" db="EMBL/GenBank/DDBJ databases">
        <authorList>
            <person name="Kjaerup R.B."/>
            <person name="Dalgaard T.S."/>
            <person name="Juul-Madsen H.R."/>
        </authorList>
    </citation>
    <scope>NUCLEOTIDE SEQUENCE [LARGE SCALE GENOMIC DNA]</scope>
    <source>
        <strain evidence="2 3">DSM 45097</strain>
    </source>
</reference>
<dbReference type="EMBL" id="LT607751">
    <property type="protein sequence ID" value="SCG78861.1"/>
    <property type="molecule type" value="Genomic_DNA"/>
</dbReference>
<name>A0A1C5K858_9ACTN</name>
<proteinExistence type="predicted"/>
<dbReference type="AlphaFoldDB" id="A0A1C5K858"/>